<organism evidence="2 3">
    <name type="scientific">Puccinia sorghi</name>
    <dbReference type="NCBI Taxonomy" id="27349"/>
    <lineage>
        <taxon>Eukaryota</taxon>
        <taxon>Fungi</taxon>
        <taxon>Dikarya</taxon>
        <taxon>Basidiomycota</taxon>
        <taxon>Pucciniomycotina</taxon>
        <taxon>Pucciniomycetes</taxon>
        <taxon>Pucciniales</taxon>
        <taxon>Pucciniaceae</taxon>
        <taxon>Puccinia</taxon>
    </lineage>
</organism>
<feature type="transmembrane region" description="Helical" evidence="1">
    <location>
        <begin position="605"/>
        <end position="627"/>
    </location>
</feature>
<feature type="transmembrane region" description="Helical" evidence="1">
    <location>
        <begin position="502"/>
        <end position="533"/>
    </location>
</feature>
<accession>A0A0L6V868</accession>
<name>A0A0L6V868_9BASI</name>
<sequence length="818" mass="94217">MHLAALDIHFNLFIFISYIYVEFTQIWSTMLNWLQISAKNNWTQLTTFSERWNLYSCYLFTLKTKLTQLPAVDMQKVPGSFCLIVPNHLNMQTGVFWMAAWLEHAACQLQAVEQVFFLKGWCCRIKQHLHLVSLKISFLTFIFSLSLRMGCCGASIICTSASLIYAGETQMYAHKFAFPNCQFVLSELISWVNSKSLGARPYGHFIVEVLDHSPDEKDGWVCGMKASRFFKCRWLISVSSLVFYTKFQLLVVSSKKKKKKKKNLLQLLLFFFLFSTKIHEQTHNISLISGMKVVSTYHMVIIFFTLFRDSAQLQSFKNFDAKRITLIITWFSPKWKGLLQDILIFHLYIKNWKYRPPNWSSLFRLELSFDGVSILNLVSNTYLVLLLVETTLIFIMNLNTNKLNQFKTGFIHQTQSEGNVHTLPFQKIKKYSVKIDPEFIPQNQNINQDSFLSVGRNIRMCPCFVNVNLTNTSCNCWEWCPGDYLSVVSVSKKRKDRKMENFMCIIVIIMLLGHNWPIVFIVLCTISLIYLFFEEEMHLRTPQVVVLDSGENPLFLLPIGKPYQIRPGTQYISCNIMWIILCIIVFIMLFICIKAGMVSGARHHLVALTASVGVVTFGGCRSDLWGLRTQPPILKRYYVLLSPTNSSNTAHNLMSPVISCLLIGPVVVDFRNGDAKREIQPFQCVERVCKLHYWKLIPLLLRRIPHSSSPAHLNVWSIPAGSERSPPISPGHSTYHSDPDSDSHEYTVDNSFRLCPIPLVPKPTLPQAKLPERPQPFPSPFINKYSYLYSQALTLHIVSQPTTEEKLKIQILIQTRQV</sequence>
<dbReference type="EMBL" id="LAVV01007205">
    <property type="protein sequence ID" value="KNZ56732.1"/>
    <property type="molecule type" value="Genomic_DNA"/>
</dbReference>
<keyword evidence="1" id="KW-0812">Transmembrane</keyword>
<dbReference type="AlphaFoldDB" id="A0A0L6V868"/>
<feature type="transmembrane region" description="Helical" evidence="1">
    <location>
        <begin position="285"/>
        <end position="307"/>
    </location>
</feature>
<gene>
    <name evidence="2" type="ORF">VP01_2331g1</name>
</gene>
<dbReference type="Proteomes" id="UP000037035">
    <property type="component" value="Unassembled WGS sequence"/>
</dbReference>
<proteinExistence type="predicted"/>
<feature type="transmembrane region" description="Helical" evidence="1">
    <location>
        <begin position="369"/>
        <end position="395"/>
    </location>
</feature>
<keyword evidence="1" id="KW-0472">Membrane</keyword>
<feature type="transmembrane region" description="Helical" evidence="1">
    <location>
        <begin position="576"/>
        <end position="593"/>
    </location>
</feature>
<keyword evidence="1" id="KW-1133">Transmembrane helix</keyword>
<reference evidence="2 3" key="1">
    <citation type="submission" date="2015-08" db="EMBL/GenBank/DDBJ databases">
        <title>Next Generation Sequencing and Analysis of the Genome of Puccinia sorghi L Schw, the Causal Agent of Maize Common Rust.</title>
        <authorList>
            <person name="Rochi L."/>
            <person name="Burguener G."/>
            <person name="Darino M."/>
            <person name="Turjanski A."/>
            <person name="Kreff E."/>
            <person name="Dieguez M.J."/>
            <person name="Sacco F."/>
        </authorList>
    </citation>
    <scope>NUCLEOTIDE SEQUENCE [LARGE SCALE GENOMIC DNA]</scope>
    <source>
        <strain evidence="2 3">RO10H11247</strain>
    </source>
</reference>
<protein>
    <submittedName>
        <fullName evidence="2">Uncharacterized protein</fullName>
    </submittedName>
</protein>
<feature type="transmembrane region" description="Helical" evidence="1">
    <location>
        <begin position="234"/>
        <end position="252"/>
    </location>
</feature>
<dbReference type="VEuPathDB" id="FungiDB:VP01_2331g1"/>
<evidence type="ECO:0000313" key="3">
    <source>
        <dbReference type="Proteomes" id="UP000037035"/>
    </source>
</evidence>
<evidence type="ECO:0000256" key="1">
    <source>
        <dbReference type="SAM" id="Phobius"/>
    </source>
</evidence>
<comment type="caution">
    <text evidence="2">The sequence shown here is derived from an EMBL/GenBank/DDBJ whole genome shotgun (WGS) entry which is preliminary data.</text>
</comment>
<evidence type="ECO:0000313" key="2">
    <source>
        <dbReference type="EMBL" id="KNZ56732.1"/>
    </source>
</evidence>
<keyword evidence="3" id="KW-1185">Reference proteome</keyword>